<gene>
    <name evidence="2" type="ORF">QQX02_11095</name>
</gene>
<dbReference type="EMBL" id="JAUHQA010000001">
    <property type="protein sequence ID" value="MDN4481469.1"/>
    <property type="molecule type" value="Genomic_DNA"/>
</dbReference>
<keyword evidence="1" id="KW-0472">Membrane</keyword>
<reference evidence="2" key="1">
    <citation type="submission" date="2023-06" db="EMBL/GenBank/DDBJ databases">
        <title>Egi l300058.</title>
        <authorList>
            <person name="Gao L."/>
            <person name="Fang B.-Z."/>
            <person name="Li W.-J."/>
        </authorList>
    </citation>
    <scope>NUCLEOTIDE SEQUENCE</scope>
    <source>
        <strain evidence="2">EGI L300058</strain>
    </source>
</reference>
<keyword evidence="1" id="KW-0812">Transmembrane</keyword>
<protein>
    <recommendedName>
        <fullName evidence="4">Yip1 domain-containing protein</fullName>
    </recommendedName>
</protein>
<dbReference type="Proteomes" id="UP001172708">
    <property type="component" value="Unassembled WGS sequence"/>
</dbReference>
<evidence type="ECO:0000313" key="3">
    <source>
        <dbReference type="Proteomes" id="UP001172708"/>
    </source>
</evidence>
<accession>A0ABT8GJ70</accession>
<feature type="transmembrane region" description="Helical" evidence="1">
    <location>
        <begin position="95"/>
        <end position="117"/>
    </location>
</feature>
<evidence type="ECO:0000313" key="2">
    <source>
        <dbReference type="EMBL" id="MDN4481469.1"/>
    </source>
</evidence>
<feature type="transmembrane region" description="Helical" evidence="1">
    <location>
        <begin position="163"/>
        <end position="184"/>
    </location>
</feature>
<sequence length="188" mass="19115">MSDDATDTRPYGGNTRAAWLATATGIPLYVLMWAIVWGPGVQLFGSLADIEPRPTVENSTLAAIAAINILTVLVGLAVVAHTVGRVVFARTSSMAVGQAAVVFAAMAAVLAVVPVVLVGVGQEDTGPAVAAAIVIILVPCVVSAGATRALLPAVDRYAALRGTVMVLLVIAIIAVVVFTFYAYAGAGQ</sequence>
<evidence type="ECO:0000256" key="1">
    <source>
        <dbReference type="SAM" id="Phobius"/>
    </source>
</evidence>
<comment type="caution">
    <text evidence="2">The sequence shown here is derived from an EMBL/GenBank/DDBJ whole genome shotgun (WGS) entry which is preliminary data.</text>
</comment>
<feature type="transmembrane region" description="Helical" evidence="1">
    <location>
        <begin position="17"/>
        <end position="40"/>
    </location>
</feature>
<feature type="transmembrane region" description="Helical" evidence="1">
    <location>
        <begin position="60"/>
        <end position="83"/>
    </location>
</feature>
<keyword evidence="1" id="KW-1133">Transmembrane helix</keyword>
<organism evidence="2 3">
    <name type="scientific">Demequina muriae</name>
    <dbReference type="NCBI Taxonomy" id="3051664"/>
    <lineage>
        <taxon>Bacteria</taxon>
        <taxon>Bacillati</taxon>
        <taxon>Actinomycetota</taxon>
        <taxon>Actinomycetes</taxon>
        <taxon>Micrococcales</taxon>
        <taxon>Demequinaceae</taxon>
        <taxon>Demequina</taxon>
    </lineage>
</organism>
<dbReference type="RefSeq" id="WP_301143130.1">
    <property type="nucleotide sequence ID" value="NZ_JAUHQA010000001.1"/>
</dbReference>
<evidence type="ECO:0008006" key="4">
    <source>
        <dbReference type="Google" id="ProtNLM"/>
    </source>
</evidence>
<feature type="transmembrane region" description="Helical" evidence="1">
    <location>
        <begin position="129"/>
        <end position="151"/>
    </location>
</feature>
<proteinExistence type="predicted"/>
<name>A0ABT8GJ70_9MICO</name>
<keyword evidence="3" id="KW-1185">Reference proteome</keyword>